<feature type="active site" evidence="6">
    <location>
        <position position="267"/>
    </location>
</feature>
<feature type="binding site" evidence="7">
    <location>
        <position position="344"/>
    </location>
    <ligand>
        <name>Zn(2+)</name>
        <dbReference type="ChEBI" id="CHEBI:29105"/>
        <note>catalytic</note>
    </ligand>
</feature>
<sequence>MAALATLALVVVAALWVPWSWVPGGRLVPLSPGDLFTKSELARAERFSDARRWLGWTSYAVSLATAAALGFTRWGARLVRRLEGGRRWPVTAVLAVGAVLLIGRLVTLPLSLLLRRLGLEYGLTDQAFTGWLRDLTVSFLVSWVATSILVLLMIFFARWRPRTWFVWAGGTAAVVAVAGSFLYPIVVEPLFNNFTSMPDGPLRTSILRLAETEGVRVSDVLVADASRRTTTLNAYVSGFGSTRRVVVYDTLLQAMTPAEARVVIAHELAHAKHDDVLVGTLMGALGAIAGVAVLALLLDSRRLQERSGSAGTADPRSIPLVLALAAVGSLLSSPAVNAVSRSIEIRADRDSLAATGADAAFIDMQRQLSLRALHDPTPPAWSQWLFGSHPTVLERAGLPSSLAEAGK</sequence>
<feature type="active site" description="Proton donor" evidence="6">
    <location>
        <position position="348"/>
    </location>
</feature>
<feature type="transmembrane region" description="Helical" evidence="9">
    <location>
        <begin position="276"/>
        <end position="298"/>
    </location>
</feature>
<keyword evidence="5 8" id="KW-0482">Metalloprotease</keyword>
<feature type="binding site" evidence="7">
    <location>
        <position position="270"/>
    </location>
    <ligand>
        <name>Zn(2+)</name>
        <dbReference type="ChEBI" id="CHEBI:29105"/>
        <note>catalytic</note>
    </ligand>
</feature>
<feature type="domain" description="Peptidase M48" evidence="10">
    <location>
        <begin position="200"/>
        <end position="395"/>
    </location>
</feature>
<evidence type="ECO:0000256" key="5">
    <source>
        <dbReference type="ARBA" id="ARBA00023049"/>
    </source>
</evidence>
<keyword evidence="2 7" id="KW-0479">Metal-binding</keyword>
<dbReference type="InterPro" id="IPR032456">
    <property type="entry name" value="Peptidase_M48_N"/>
</dbReference>
<dbReference type="InterPro" id="IPR001915">
    <property type="entry name" value="Peptidase_M48"/>
</dbReference>
<feature type="transmembrane region" description="Helical" evidence="9">
    <location>
        <begin position="164"/>
        <end position="186"/>
    </location>
</feature>
<evidence type="ECO:0000256" key="4">
    <source>
        <dbReference type="ARBA" id="ARBA00022833"/>
    </source>
</evidence>
<dbReference type="Pfam" id="PF16491">
    <property type="entry name" value="Peptidase_M48_N"/>
    <property type="match status" value="1"/>
</dbReference>
<comment type="similarity">
    <text evidence="8">Belongs to the peptidase M48 family.</text>
</comment>
<evidence type="ECO:0000256" key="8">
    <source>
        <dbReference type="RuleBase" id="RU003983"/>
    </source>
</evidence>
<evidence type="ECO:0000259" key="10">
    <source>
        <dbReference type="Pfam" id="PF01435"/>
    </source>
</evidence>
<evidence type="ECO:0000313" key="13">
    <source>
        <dbReference type="Proteomes" id="UP000515947"/>
    </source>
</evidence>
<keyword evidence="9" id="KW-0812">Transmembrane</keyword>
<dbReference type="PANTHER" id="PTHR10120">
    <property type="entry name" value="CAAX PRENYL PROTEASE 1"/>
    <property type="match status" value="1"/>
</dbReference>
<dbReference type="EMBL" id="CP060713">
    <property type="protein sequence ID" value="QNN54753.1"/>
    <property type="molecule type" value="Genomic_DNA"/>
</dbReference>
<name>A0A7G9RGM8_9ACTN</name>
<keyword evidence="13" id="KW-1185">Reference proteome</keyword>
<dbReference type="GO" id="GO:0046872">
    <property type="term" value="F:metal ion binding"/>
    <property type="evidence" value="ECO:0007669"/>
    <property type="project" value="UniProtKB-KW"/>
</dbReference>
<reference evidence="12 13" key="1">
    <citation type="submission" date="2020-08" db="EMBL/GenBank/DDBJ databases">
        <title>Genome sequence of Nocardioides mesophilus KACC 16243T.</title>
        <authorList>
            <person name="Hyun D.-W."/>
            <person name="Bae J.-W."/>
        </authorList>
    </citation>
    <scope>NUCLEOTIDE SEQUENCE [LARGE SCALE GENOMIC DNA]</scope>
    <source>
        <strain evidence="12 13">KACC 16243</strain>
    </source>
</reference>
<feature type="domain" description="CAAX prenyl protease 1 N-terminal" evidence="11">
    <location>
        <begin position="29"/>
        <end position="192"/>
    </location>
</feature>
<evidence type="ECO:0000256" key="9">
    <source>
        <dbReference type="SAM" id="Phobius"/>
    </source>
</evidence>
<dbReference type="Pfam" id="PF01435">
    <property type="entry name" value="Peptidase_M48"/>
    <property type="match status" value="1"/>
</dbReference>
<evidence type="ECO:0000256" key="2">
    <source>
        <dbReference type="ARBA" id="ARBA00022723"/>
    </source>
</evidence>
<dbReference type="GO" id="GO:0004222">
    <property type="term" value="F:metalloendopeptidase activity"/>
    <property type="evidence" value="ECO:0007669"/>
    <property type="project" value="InterPro"/>
</dbReference>
<comment type="cofactor">
    <cofactor evidence="7 8">
        <name>Zn(2+)</name>
        <dbReference type="ChEBI" id="CHEBI:29105"/>
    </cofactor>
    <text evidence="7 8">Binds 1 zinc ion per subunit.</text>
</comment>
<keyword evidence="1 8" id="KW-0645">Protease</keyword>
<dbReference type="AlphaFoldDB" id="A0A7G9RGM8"/>
<evidence type="ECO:0000313" key="12">
    <source>
        <dbReference type="EMBL" id="QNN54753.1"/>
    </source>
</evidence>
<keyword evidence="4 7" id="KW-0862">Zinc</keyword>
<dbReference type="KEGG" id="nmes:H9L09_01325"/>
<organism evidence="12 13">
    <name type="scientific">Nocardioides mesophilus</name>
    <dbReference type="NCBI Taxonomy" id="433659"/>
    <lineage>
        <taxon>Bacteria</taxon>
        <taxon>Bacillati</taxon>
        <taxon>Actinomycetota</taxon>
        <taxon>Actinomycetes</taxon>
        <taxon>Propionibacteriales</taxon>
        <taxon>Nocardioidaceae</taxon>
        <taxon>Nocardioides</taxon>
    </lineage>
</organism>
<gene>
    <name evidence="12" type="ORF">H9L09_01325</name>
</gene>
<protein>
    <submittedName>
        <fullName evidence="12">M48 family metallopeptidase</fullName>
    </submittedName>
</protein>
<evidence type="ECO:0000256" key="3">
    <source>
        <dbReference type="ARBA" id="ARBA00022801"/>
    </source>
</evidence>
<accession>A0A7G9RGM8</accession>
<feature type="transmembrane region" description="Helical" evidence="9">
    <location>
        <begin position="135"/>
        <end position="157"/>
    </location>
</feature>
<proteinExistence type="inferred from homology"/>
<evidence type="ECO:0000259" key="11">
    <source>
        <dbReference type="Pfam" id="PF16491"/>
    </source>
</evidence>
<keyword evidence="3 8" id="KW-0378">Hydrolase</keyword>
<dbReference type="Gene3D" id="3.30.2010.10">
    <property type="entry name" value="Metalloproteases ('zincins'), catalytic domain"/>
    <property type="match status" value="1"/>
</dbReference>
<dbReference type="InterPro" id="IPR027057">
    <property type="entry name" value="CAXX_Prtase_1"/>
</dbReference>
<feature type="transmembrane region" description="Helical" evidence="9">
    <location>
        <begin position="88"/>
        <end position="115"/>
    </location>
</feature>
<dbReference type="CDD" id="cd07343">
    <property type="entry name" value="M48A_Zmpste24p_like"/>
    <property type="match status" value="1"/>
</dbReference>
<feature type="transmembrane region" description="Helical" evidence="9">
    <location>
        <begin position="56"/>
        <end position="76"/>
    </location>
</feature>
<evidence type="ECO:0000256" key="7">
    <source>
        <dbReference type="PIRSR" id="PIRSR627057-2"/>
    </source>
</evidence>
<keyword evidence="9" id="KW-1133">Transmembrane helix</keyword>
<dbReference type="Proteomes" id="UP000515947">
    <property type="component" value="Chromosome"/>
</dbReference>
<evidence type="ECO:0000256" key="6">
    <source>
        <dbReference type="PIRSR" id="PIRSR627057-1"/>
    </source>
</evidence>
<feature type="binding site" evidence="7">
    <location>
        <position position="266"/>
    </location>
    <ligand>
        <name>Zn(2+)</name>
        <dbReference type="ChEBI" id="CHEBI:29105"/>
        <note>catalytic</note>
    </ligand>
</feature>
<keyword evidence="9" id="KW-0472">Membrane</keyword>
<evidence type="ECO:0000256" key="1">
    <source>
        <dbReference type="ARBA" id="ARBA00022670"/>
    </source>
</evidence>
<dbReference type="GO" id="GO:0071586">
    <property type="term" value="P:CAAX-box protein processing"/>
    <property type="evidence" value="ECO:0007669"/>
    <property type="project" value="InterPro"/>
</dbReference>